<gene>
    <name evidence="1" type="ORF">S01H1_05879</name>
</gene>
<proteinExistence type="predicted"/>
<reference evidence="1" key="1">
    <citation type="journal article" date="2014" name="Front. Microbiol.">
        <title>High frequency of phylogenetically diverse reductive dehalogenase-homologous genes in deep subseafloor sedimentary metagenomes.</title>
        <authorList>
            <person name="Kawai M."/>
            <person name="Futagami T."/>
            <person name="Toyoda A."/>
            <person name="Takaki Y."/>
            <person name="Nishi S."/>
            <person name="Hori S."/>
            <person name="Arai W."/>
            <person name="Tsubouchi T."/>
            <person name="Morono Y."/>
            <person name="Uchiyama I."/>
            <person name="Ito T."/>
            <person name="Fujiyama A."/>
            <person name="Inagaki F."/>
            <person name="Takami H."/>
        </authorList>
    </citation>
    <scope>NUCLEOTIDE SEQUENCE</scope>
    <source>
        <strain evidence="1">Expedition CK06-06</strain>
    </source>
</reference>
<dbReference type="EMBL" id="BARS01003052">
    <property type="protein sequence ID" value="GAF76833.1"/>
    <property type="molecule type" value="Genomic_DNA"/>
</dbReference>
<name>X0S6Z8_9ZZZZ</name>
<evidence type="ECO:0008006" key="2">
    <source>
        <dbReference type="Google" id="ProtNLM"/>
    </source>
</evidence>
<comment type="caution">
    <text evidence="1">The sequence shown here is derived from an EMBL/GenBank/DDBJ whole genome shotgun (WGS) entry which is preliminary data.</text>
</comment>
<accession>X0S6Z8</accession>
<protein>
    <recommendedName>
        <fullName evidence="2">Helix-turn-helix domain-containing protein</fullName>
    </recommendedName>
</protein>
<dbReference type="AlphaFoldDB" id="X0S6Z8"/>
<sequence length="66" mass="7549">METTKYISLEALAATLKLPQKFLRELADNRKIPFLNVNGRLRFNPEVVQTILDQMATEGGRKCEVK</sequence>
<organism evidence="1">
    <name type="scientific">marine sediment metagenome</name>
    <dbReference type="NCBI Taxonomy" id="412755"/>
    <lineage>
        <taxon>unclassified sequences</taxon>
        <taxon>metagenomes</taxon>
        <taxon>ecological metagenomes</taxon>
    </lineage>
</organism>
<evidence type="ECO:0000313" key="1">
    <source>
        <dbReference type="EMBL" id="GAF76833.1"/>
    </source>
</evidence>